<feature type="compositionally biased region" description="Polar residues" evidence="1">
    <location>
        <begin position="1"/>
        <end position="14"/>
    </location>
</feature>
<name>A0AAD7FGE3_9AGAR</name>
<keyword evidence="2" id="KW-0812">Transmembrane</keyword>
<evidence type="ECO:0000313" key="4">
    <source>
        <dbReference type="Proteomes" id="UP001221142"/>
    </source>
</evidence>
<gene>
    <name evidence="3" type="ORF">FB45DRAFT_1104330</name>
</gene>
<keyword evidence="2" id="KW-0472">Membrane</keyword>
<keyword evidence="2" id="KW-1133">Transmembrane helix</keyword>
<proteinExistence type="predicted"/>
<feature type="transmembrane region" description="Helical" evidence="2">
    <location>
        <begin position="128"/>
        <end position="147"/>
    </location>
</feature>
<reference evidence="3" key="1">
    <citation type="submission" date="2023-03" db="EMBL/GenBank/DDBJ databases">
        <title>Massive genome expansion in bonnet fungi (Mycena s.s.) driven by repeated elements and novel gene families across ecological guilds.</title>
        <authorList>
            <consortium name="Lawrence Berkeley National Laboratory"/>
            <person name="Harder C.B."/>
            <person name="Miyauchi S."/>
            <person name="Viragh M."/>
            <person name="Kuo A."/>
            <person name="Thoen E."/>
            <person name="Andreopoulos B."/>
            <person name="Lu D."/>
            <person name="Skrede I."/>
            <person name="Drula E."/>
            <person name="Henrissat B."/>
            <person name="Morin E."/>
            <person name="Kohler A."/>
            <person name="Barry K."/>
            <person name="LaButti K."/>
            <person name="Morin E."/>
            <person name="Salamov A."/>
            <person name="Lipzen A."/>
            <person name="Mereny Z."/>
            <person name="Hegedus B."/>
            <person name="Baldrian P."/>
            <person name="Stursova M."/>
            <person name="Weitz H."/>
            <person name="Taylor A."/>
            <person name="Grigoriev I.V."/>
            <person name="Nagy L.G."/>
            <person name="Martin F."/>
            <person name="Kauserud H."/>
        </authorList>
    </citation>
    <scope>NUCLEOTIDE SEQUENCE</scope>
    <source>
        <strain evidence="3">9284</strain>
    </source>
</reference>
<keyword evidence="4" id="KW-1185">Reference proteome</keyword>
<comment type="caution">
    <text evidence="3">The sequence shown here is derived from an EMBL/GenBank/DDBJ whole genome shotgun (WGS) entry which is preliminary data.</text>
</comment>
<organism evidence="3 4">
    <name type="scientific">Roridomyces roridus</name>
    <dbReference type="NCBI Taxonomy" id="1738132"/>
    <lineage>
        <taxon>Eukaryota</taxon>
        <taxon>Fungi</taxon>
        <taxon>Dikarya</taxon>
        <taxon>Basidiomycota</taxon>
        <taxon>Agaricomycotina</taxon>
        <taxon>Agaricomycetes</taxon>
        <taxon>Agaricomycetidae</taxon>
        <taxon>Agaricales</taxon>
        <taxon>Marasmiineae</taxon>
        <taxon>Mycenaceae</taxon>
        <taxon>Roridomyces</taxon>
    </lineage>
</organism>
<evidence type="ECO:0000256" key="1">
    <source>
        <dbReference type="SAM" id="MobiDB-lite"/>
    </source>
</evidence>
<evidence type="ECO:0000313" key="3">
    <source>
        <dbReference type="EMBL" id="KAJ7617158.1"/>
    </source>
</evidence>
<accession>A0AAD7FGE3</accession>
<sequence length="159" mass="17432">MAKATWATSHQPGASSRHETRPVQPPKSQKRAGWVGGRYTHRRGWVHHHWVYPLPGTYLGPTSQAYVKPNLKCCIGATRACVDAIDVEGRCGGCGSCLEATSGCLGECLEGCAECQCCWENGDLNGCGIFFGFLLMVTLLVSFIFSLRQLEYWIFGKKG</sequence>
<dbReference type="Proteomes" id="UP001221142">
    <property type="component" value="Unassembled WGS sequence"/>
</dbReference>
<evidence type="ECO:0000256" key="2">
    <source>
        <dbReference type="SAM" id="Phobius"/>
    </source>
</evidence>
<dbReference type="AlphaFoldDB" id="A0AAD7FGE3"/>
<feature type="region of interest" description="Disordered" evidence="1">
    <location>
        <begin position="1"/>
        <end position="33"/>
    </location>
</feature>
<protein>
    <submittedName>
        <fullName evidence="3">Uncharacterized protein</fullName>
    </submittedName>
</protein>
<dbReference type="EMBL" id="JARKIF010000021">
    <property type="protein sequence ID" value="KAJ7617158.1"/>
    <property type="molecule type" value="Genomic_DNA"/>
</dbReference>